<keyword evidence="3" id="KW-1185">Reference proteome</keyword>
<feature type="compositionally biased region" description="Low complexity" evidence="1">
    <location>
        <begin position="275"/>
        <end position="324"/>
    </location>
</feature>
<sequence length="517" mass="50693">MYNLSMAPTDIDVTAYTHHVDGAADTVHATLTYVCSAARGKRVSTACDHLAAAEKMVRQTADDGGHLLTAAKLLTAAVKKWQHDHPDDATLTAAQKAVDDAVTWANTCEAALDGRNTGGDTATAQNNLRIADDEVAAARKHLTDVINRRKLADKALEQACGPAMAQLRAIKGATAGTDWGGTGDGYGAPGGSSAPGGTTGSGSHTPAATSGTGSGTTGSPSSPSSPATHTSGTAAPGKSTSTPGTTAPGTATPGTSTGTGTGTGSGSGSGSNEDAALAAALLSSSKGGQSSSPAAQQTSTPTTTTPTAASVPTTTPAPTQQTAADNKKKRQAEQVGDAALSAAGIGTSVGLDSAVMPVMPQVPQTSTATPVAQVTRPAPTSPLAALSTPQAVNPKVSGTSVAGLTTSEDVSGGRATPTAFTETGGPATTVSEASTGGAQPATVGGPGAHPTQGMPQMNPAALGAGMPVGGARSAGRAEEKKILRHVDPQLAEFSGETTLAESVRHYGTIGVNTDHAA</sequence>
<protein>
    <submittedName>
        <fullName evidence="2">Uncharacterized protein</fullName>
    </submittedName>
</protein>
<feature type="compositionally biased region" description="Gly residues" evidence="1">
    <location>
        <begin position="181"/>
        <end position="200"/>
    </location>
</feature>
<feature type="region of interest" description="Disordered" evidence="1">
    <location>
        <begin position="181"/>
        <end position="335"/>
    </location>
</feature>
<organism evidence="2 3">
    <name type="scientific">Tsukamurella soli</name>
    <dbReference type="NCBI Taxonomy" id="644556"/>
    <lineage>
        <taxon>Bacteria</taxon>
        <taxon>Bacillati</taxon>
        <taxon>Actinomycetota</taxon>
        <taxon>Actinomycetes</taxon>
        <taxon>Mycobacteriales</taxon>
        <taxon>Tsukamurellaceae</taxon>
        <taxon>Tsukamurella</taxon>
    </lineage>
</organism>
<dbReference type="EMBL" id="BAABFR010000037">
    <property type="protein sequence ID" value="GAA4394386.1"/>
    <property type="molecule type" value="Genomic_DNA"/>
</dbReference>
<dbReference type="Proteomes" id="UP001500635">
    <property type="component" value="Unassembled WGS sequence"/>
</dbReference>
<evidence type="ECO:0000313" key="3">
    <source>
        <dbReference type="Proteomes" id="UP001500635"/>
    </source>
</evidence>
<evidence type="ECO:0000313" key="2">
    <source>
        <dbReference type="EMBL" id="GAA4394386.1"/>
    </source>
</evidence>
<comment type="caution">
    <text evidence="2">The sequence shown here is derived from an EMBL/GenBank/DDBJ whole genome shotgun (WGS) entry which is preliminary data.</text>
</comment>
<accession>A0ABP8JQ35</accession>
<feature type="region of interest" description="Disordered" evidence="1">
    <location>
        <begin position="385"/>
        <end position="456"/>
    </location>
</feature>
<feature type="compositionally biased region" description="Low complexity" evidence="1">
    <location>
        <begin position="201"/>
        <end position="256"/>
    </location>
</feature>
<reference evidence="3" key="1">
    <citation type="journal article" date="2019" name="Int. J. Syst. Evol. Microbiol.">
        <title>The Global Catalogue of Microorganisms (GCM) 10K type strain sequencing project: providing services to taxonomists for standard genome sequencing and annotation.</title>
        <authorList>
            <consortium name="The Broad Institute Genomics Platform"/>
            <consortium name="The Broad Institute Genome Sequencing Center for Infectious Disease"/>
            <person name="Wu L."/>
            <person name="Ma J."/>
        </authorList>
    </citation>
    <scope>NUCLEOTIDE SEQUENCE [LARGE SCALE GENOMIC DNA]</scope>
    <source>
        <strain evidence="3">JCM 17688</strain>
    </source>
</reference>
<name>A0ABP8JQ35_9ACTN</name>
<gene>
    <name evidence="2" type="ORF">GCM10023147_26400</name>
</gene>
<feature type="compositionally biased region" description="Polar residues" evidence="1">
    <location>
        <begin position="387"/>
        <end position="409"/>
    </location>
</feature>
<feature type="compositionally biased region" description="Polar residues" evidence="1">
    <location>
        <begin position="418"/>
        <end position="437"/>
    </location>
</feature>
<feature type="compositionally biased region" description="Gly residues" evidence="1">
    <location>
        <begin position="257"/>
        <end position="269"/>
    </location>
</feature>
<evidence type="ECO:0000256" key="1">
    <source>
        <dbReference type="SAM" id="MobiDB-lite"/>
    </source>
</evidence>
<proteinExistence type="predicted"/>